<keyword evidence="6" id="KW-1185">Reference proteome</keyword>
<dbReference type="InterPro" id="IPR013656">
    <property type="entry name" value="PAS_4"/>
</dbReference>
<dbReference type="CDD" id="cd00130">
    <property type="entry name" value="PAS"/>
    <property type="match status" value="2"/>
</dbReference>
<feature type="domain" description="PAS" evidence="1">
    <location>
        <begin position="247"/>
        <end position="317"/>
    </location>
</feature>
<dbReference type="PROSITE" id="PS50113">
    <property type="entry name" value="PAC"/>
    <property type="match status" value="2"/>
</dbReference>
<dbReference type="InterPro" id="IPR013767">
    <property type="entry name" value="PAS_fold"/>
</dbReference>
<dbReference type="AlphaFoldDB" id="H6LGH7"/>
<dbReference type="InterPro" id="IPR029787">
    <property type="entry name" value="Nucleotide_cyclase"/>
</dbReference>
<evidence type="ECO:0000259" key="3">
    <source>
        <dbReference type="PROSITE" id="PS50887"/>
    </source>
</evidence>
<dbReference type="eggNOG" id="COG3829">
    <property type="taxonomic scope" value="Bacteria"/>
</dbReference>
<dbReference type="Pfam" id="PF08448">
    <property type="entry name" value="PAS_4"/>
    <property type="match status" value="1"/>
</dbReference>
<dbReference type="GO" id="GO:0006355">
    <property type="term" value="P:regulation of DNA-templated transcription"/>
    <property type="evidence" value="ECO:0007669"/>
    <property type="project" value="InterPro"/>
</dbReference>
<dbReference type="Gene3D" id="3.30.450.20">
    <property type="entry name" value="PAS domain"/>
    <property type="match status" value="3"/>
</dbReference>
<dbReference type="InterPro" id="IPR000700">
    <property type="entry name" value="PAS-assoc_C"/>
</dbReference>
<evidence type="ECO:0000313" key="6">
    <source>
        <dbReference type="Proteomes" id="UP000007177"/>
    </source>
</evidence>
<feature type="domain" description="PAS" evidence="1">
    <location>
        <begin position="373"/>
        <end position="446"/>
    </location>
</feature>
<dbReference type="STRING" id="931626.Awo_c15230"/>
<dbReference type="EMBL" id="CP002987">
    <property type="protein sequence ID" value="AFA48305.1"/>
    <property type="molecule type" value="Genomic_DNA"/>
</dbReference>
<dbReference type="Pfam" id="PF13487">
    <property type="entry name" value="HD_5"/>
    <property type="match status" value="1"/>
</dbReference>
<dbReference type="NCBIfam" id="TIGR00254">
    <property type="entry name" value="GGDEF"/>
    <property type="match status" value="1"/>
</dbReference>
<dbReference type="SUPFAM" id="SSF109604">
    <property type="entry name" value="HD-domain/PDEase-like"/>
    <property type="match status" value="1"/>
</dbReference>
<dbReference type="RefSeq" id="WP_014355908.1">
    <property type="nucleotide sequence ID" value="NC_016894.1"/>
</dbReference>
<dbReference type="SMART" id="SM00267">
    <property type="entry name" value="GGDEF"/>
    <property type="match status" value="1"/>
</dbReference>
<organism evidence="5 6">
    <name type="scientific">Acetobacterium woodii (strain ATCC 29683 / DSM 1030 / JCM 2381 / KCTC 1655 / WB1)</name>
    <dbReference type="NCBI Taxonomy" id="931626"/>
    <lineage>
        <taxon>Bacteria</taxon>
        <taxon>Bacillati</taxon>
        <taxon>Bacillota</taxon>
        <taxon>Clostridia</taxon>
        <taxon>Eubacteriales</taxon>
        <taxon>Eubacteriaceae</taxon>
        <taxon>Acetobacterium</taxon>
    </lineage>
</organism>
<feature type="domain" description="GGDEF" evidence="3">
    <location>
        <begin position="532"/>
        <end position="661"/>
    </location>
</feature>
<evidence type="ECO:0000313" key="5">
    <source>
        <dbReference type="EMBL" id="AFA48305.1"/>
    </source>
</evidence>
<dbReference type="PROSITE" id="PS50887">
    <property type="entry name" value="GGDEF"/>
    <property type="match status" value="1"/>
</dbReference>
<dbReference type="Pfam" id="PF00990">
    <property type="entry name" value="GGDEF"/>
    <property type="match status" value="1"/>
</dbReference>
<dbReference type="SMART" id="SM00471">
    <property type="entry name" value="HDc"/>
    <property type="match status" value="1"/>
</dbReference>
<evidence type="ECO:0000259" key="2">
    <source>
        <dbReference type="PROSITE" id="PS50113"/>
    </source>
</evidence>
<feature type="domain" description="HD-GYP" evidence="4">
    <location>
        <begin position="653"/>
        <end position="839"/>
    </location>
</feature>
<accession>H6LGH7</accession>
<dbReference type="Gene3D" id="3.30.70.270">
    <property type="match status" value="1"/>
</dbReference>
<dbReference type="InterPro" id="IPR003607">
    <property type="entry name" value="HD/PDEase_dom"/>
</dbReference>
<name>H6LGH7_ACEWD</name>
<dbReference type="InterPro" id="IPR043128">
    <property type="entry name" value="Rev_trsase/Diguanyl_cyclase"/>
</dbReference>
<evidence type="ECO:0000259" key="4">
    <source>
        <dbReference type="PROSITE" id="PS51832"/>
    </source>
</evidence>
<dbReference type="CDD" id="cd00077">
    <property type="entry name" value="HDc"/>
    <property type="match status" value="1"/>
</dbReference>
<dbReference type="eggNOG" id="COG2199">
    <property type="taxonomic scope" value="Bacteria"/>
</dbReference>
<dbReference type="CDD" id="cd01949">
    <property type="entry name" value="GGDEF"/>
    <property type="match status" value="1"/>
</dbReference>
<dbReference type="PANTHER" id="PTHR43155:SF2">
    <property type="entry name" value="CYCLIC DI-GMP PHOSPHODIESTERASE PA4108"/>
    <property type="match status" value="1"/>
</dbReference>
<dbReference type="InterPro" id="IPR000160">
    <property type="entry name" value="GGDEF_dom"/>
</dbReference>
<dbReference type="PANTHER" id="PTHR43155">
    <property type="entry name" value="CYCLIC DI-GMP PHOSPHODIESTERASE PA4108-RELATED"/>
    <property type="match status" value="1"/>
</dbReference>
<dbReference type="SMART" id="SM00091">
    <property type="entry name" value="PAS"/>
    <property type="match status" value="2"/>
</dbReference>
<dbReference type="KEGG" id="awo:Awo_c15230"/>
<reference evidence="5 6" key="2">
    <citation type="journal article" date="2012" name="PLoS ONE">
        <title>An ancient pathway combining carbon dioxide fixation with the generation and utilization of a sodium ion gradient for ATP synthesis.</title>
        <authorList>
            <person name="Poehlein A."/>
            <person name="Schmidt S."/>
            <person name="Kaster A.K."/>
            <person name="Goenrich M."/>
            <person name="Vollmers J."/>
            <person name="Thurmer A."/>
            <person name="Bertsch J."/>
            <person name="Schuchmann K."/>
            <person name="Voigt B."/>
            <person name="Hecker M."/>
            <person name="Daniel R."/>
            <person name="Thauer R.K."/>
            <person name="Gottschalk G."/>
            <person name="Muller V."/>
        </authorList>
    </citation>
    <scope>NUCLEOTIDE SEQUENCE [LARGE SCALE GENOMIC DNA]</scope>
    <source>
        <strain evidence="6">ATCC 29683 / DSM 1030 / JCM 2381 / KCTC 1655 / WB1</strain>
    </source>
</reference>
<feature type="domain" description="PAC" evidence="2">
    <location>
        <begin position="320"/>
        <end position="372"/>
    </location>
</feature>
<dbReference type="eggNOG" id="COG5002">
    <property type="taxonomic scope" value="Bacteria"/>
</dbReference>
<dbReference type="Pfam" id="PF00989">
    <property type="entry name" value="PAS"/>
    <property type="match status" value="1"/>
</dbReference>
<dbReference type="PROSITE" id="PS50112">
    <property type="entry name" value="PAS"/>
    <property type="match status" value="2"/>
</dbReference>
<sequence length="839" mass="95864">MTNNFYHQIINNLFIGYAYHRIICNPQGFPVDSQFIDANKAFEMISGLPTEKIIGMKITEAFPNIKNSKFNWIEFFGEIALNHHSNEIEHCIQPLNRWYRIHAYSPKPSYFITLIEDITTEKKDIDEKKLLLTTLHDIVFEISSDYYFTNVLVRNETSLFIPKNNIIGSRLTDIFTATVTAEMLFFFEVARTSHQKQNFEYKSPILSDERWFLAEIIYFDDKISPKFVVSIHDITEKKEHAKDLQETKEYLVNLIQYANAPIITWSPDFKITEFNFAFEQLTGRSRADVLGQHLKLLFPNASKLQTMFFLRQLANGERWESAEIPILHISGKERIVLWNKADIRNSEGQIIATIAQGQDITQRKLMEKSLFVEKERLQTTLLSIGDGVISTDAKGRVTLVNRVAEILTGWCQLEAYGRPLNEVLNLFDEDTRKPCDNPADYVLKVGEIVELNNHTILLSKNGREFPIEDSAAPIRDQDGQITGVVIVFRDCSDKKEKQAQIEYLSYHDHLTSLYNRRFFDEELSRLNTLRNLPLSLLIFDVNGLKLTNDAFGHIAGDRLLIEVANTMKSMCRCDDIIARIGGDEFAILLPKTEIDEAKKLAKRINTTLSQQHLEAGQISISSGWGVKTMVDETIEAVFKAAENKMYQYKISERNSIRNESIQFIMKTLYEKLPREQNHSEQVSKISGYIGSAMGLTNEEINELITAGSLHDIGKIAIDNEILDKADNLSAYEWSEIRRHPEISYSILSSVNDYAPLANIILLHHERFDGAGYPKGLAGKQIPIQARIIAIADAYDAMTYGRPYKKPMSIESAIKEIIAGEGTQFDPQIVKIFLKIIAKS</sequence>
<feature type="domain" description="PAC" evidence="2">
    <location>
        <begin position="451"/>
        <end position="503"/>
    </location>
</feature>
<dbReference type="Gene3D" id="1.10.3210.10">
    <property type="entry name" value="Hypothetical protein af1432"/>
    <property type="match status" value="1"/>
</dbReference>
<dbReference type="Pfam" id="PF13426">
    <property type="entry name" value="PAS_9"/>
    <property type="match status" value="1"/>
</dbReference>
<dbReference type="SMART" id="SM00086">
    <property type="entry name" value="PAC"/>
    <property type="match status" value="2"/>
</dbReference>
<dbReference type="SUPFAM" id="SSF55785">
    <property type="entry name" value="PYP-like sensor domain (PAS domain)"/>
    <property type="match status" value="2"/>
</dbReference>
<dbReference type="NCBIfam" id="TIGR00229">
    <property type="entry name" value="sensory_box"/>
    <property type="match status" value="2"/>
</dbReference>
<evidence type="ECO:0000259" key="1">
    <source>
        <dbReference type="PROSITE" id="PS50112"/>
    </source>
</evidence>
<dbReference type="InterPro" id="IPR035965">
    <property type="entry name" value="PAS-like_dom_sf"/>
</dbReference>
<gene>
    <name evidence="5" type="ordered locus">Awo_c15230</name>
</gene>
<reference evidence="6" key="1">
    <citation type="submission" date="2011-07" db="EMBL/GenBank/DDBJ databases">
        <title>Complete genome sequence of Acetobacterium woodii.</title>
        <authorList>
            <person name="Poehlein A."/>
            <person name="Schmidt S."/>
            <person name="Kaster A.-K."/>
            <person name="Goenrich M."/>
            <person name="Vollmers J."/>
            <person name="Thuermer A."/>
            <person name="Gottschalk G."/>
            <person name="Thauer R.K."/>
            <person name="Daniel R."/>
            <person name="Mueller V."/>
        </authorList>
    </citation>
    <scope>NUCLEOTIDE SEQUENCE [LARGE SCALE GENOMIC DNA]</scope>
    <source>
        <strain evidence="6">ATCC 29683 / DSM 1030 / JCM 2381 / KCTC 1655 / WB1</strain>
    </source>
</reference>
<dbReference type="SUPFAM" id="SSF55073">
    <property type="entry name" value="Nucleotide cyclase"/>
    <property type="match status" value="1"/>
</dbReference>
<dbReference type="PROSITE" id="PS51832">
    <property type="entry name" value="HD_GYP"/>
    <property type="match status" value="1"/>
</dbReference>
<dbReference type="InterPro" id="IPR000014">
    <property type="entry name" value="PAS"/>
</dbReference>
<proteinExistence type="predicted"/>
<dbReference type="Proteomes" id="UP000007177">
    <property type="component" value="Chromosome"/>
</dbReference>
<dbReference type="InterPro" id="IPR001610">
    <property type="entry name" value="PAC"/>
</dbReference>
<dbReference type="HOGENOM" id="CLU_000445_92_5_9"/>
<dbReference type="eggNOG" id="COG3437">
    <property type="taxonomic scope" value="Bacteria"/>
</dbReference>
<dbReference type="InterPro" id="IPR037522">
    <property type="entry name" value="HD_GYP_dom"/>
</dbReference>
<protein>
    <submittedName>
        <fullName evidence="5">Response regulator-like protein</fullName>
    </submittedName>
</protein>